<evidence type="ECO:0000256" key="1">
    <source>
        <dbReference type="ARBA" id="ARBA00000799"/>
    </source>
</evidence>
<comment type="catalytic activity">
    <reaction evidence="1">
        <text>chorismate = isochorismate</text>
        <dbReference type="Rhea" id="RHEA:18985"/>
        <dbReference type="ChEBI" id="CHEBI:29748"/>
        <dbReference type="ChEBI" id="CHEBI:29780"/>
        <dbReference type="EC" id="5.4.4.2"/>
    </reaction>
</comment>
<dbReference type="Pfam" id="PF00425">
    <property type="entry name" value="Chorismate_bind"/>
    <property type="match status" value="1"/>
</dbReference>
<evidence type="ECO:0000256" key="5">
    <source>
        <dbReference type="ARBA" id="ARBA00041564"/>
    </source>
</evidence>
<sequence>MTVEVKDNEIIQAVYQSNLDFVSVEAKIDRELDPVELFQLTDDEAGNRFYYKKNDNTLSFFGMKALKRYKNDFESKQSIFHEWEKDKAKIECIHPHSEKHHLKICGGFQFSAHKSGDEWRQFGINHFILPEILATMEQGVTYITYTVPREEFDINHFKAVIQQLLRRPENHILAPQNIRRIEDIFKDEWRDLVAETIKQLDETNKIVLSRRRLVQFEEEIMVPYLLQRALSGEQNSYLFVLESEDSIFFSQTPEQLIEVKNNVLFTKAVAGTIPRTHRCEEDRKNIQAFLSNKKNRKEHQFVVNSIIDDISEHVTDYDYNREPEILTNDHLYHLYTQIRAELKENAYIRLLDRLHPTPALGGFPKEEAREYIETKEFGTRGLYGAPVGYIDLDDDCEFIVAIRSMLIKHNQATLFAGCGIVCNSDPDAEVEETAVKFKPMMKALGVESYE</sequence>
<dbReference type="EC" id="5.4.4.2" evidence="3"/>
<dbReference type="GO" id="GO:0008909">
    <property type="term" value="F:isochorismate synthase activity"/>
    <property type="evidence" value="ECO:0007669"/>
    <property type="project" value="UniProtKB-EC"/>
</dbReference>
<evidence type="ECO:0000259" key="6">
    <source>
        <dbReference type="Pfam" id="PF00425"/>
    </source>
</evidence>
<dbReference type="PANTHER" id="PTHR42839">
    <property type="entry name" value="ISOCHORISMATE SYNTHASE ENTC"/>
    <property type="match status" value="1"/>
</dbReference>
<evidence type="ECO:0000256" key="2">
    <source>
        <dbReference type="ARBA" id="ARBA00005297"/>
    </source>
</evidence>
<dbReference type="EMBL" id="JAOPKZ010000006">
    <property type="protein sequence ID" value="MCU5746022.1"/>
    <property type="molecule type" value="Genomic_DNA"/>
</dbReference>
<dbReference type="SUPFAM" id="SSF56322">
    <property type="entry name" value="ADC synthase"/>
    <property type="match status" value="1"/>
</dbReference>
<gene>
    <name evidence="7" type="ORF">N9R04_04715</name>
</gene>
<dbReference type="Proteomes" id="UP001209553">
    <property type="component" value="Unassembled WGS sequence"/>
</dbReference>
<comment type="caution">
    <text evidence="7">The sequence shown here is derived from an EMBL/GenBank/DDBJ whole genome shotgun (WGS) entry which is preliminary data.</text>
</comment>
<feature type="domain" description="Chorismate-utilising enzyme C-terminal" evidence="6">
    <location>
        <begin position="186"/>
        <end position="436"/>
    </location>
</feature>
<keyword evidence="4 7" id="KW-0413">Isomerase</keyword>
<dbReference type="InterPro" id="IPR005801">
    <property type="entry name" value="ADC_synthase"/>
</dbReference>
<organism evidence="7 8">
    <name type="scientific">Staphylococcus marylandisciuri</name>
    <dbReference type="NCBI Taxonomy" id="2981529"/>
    <lineage>
        <taxon>Bacteria</taxon>
        <taxon>Bacillati</taxon>
        <taxon>Bacillota</taxon>
        <taxon>Bacilli</taxon>
        <taxon>Bacillales</taxon>
        <taxon>Staphylococcaceae</taxon>
        <taxon>Staphylococcus</taxon>
    </lineage>
</organism>
<comment type="similarity">
    <text evidence="2">Belongs to the isochorismate synthase family.</text>
</comment>
<name>A0ABT2QPY0_9STAP</name>
<evidence type="ECO:0000313" key="7">
    <source>
        <dbReference type="EMBL" id="MCU5746022.1"/>
    </source>
</evidence>
<dbReference type="Gene3D" id="3.60.120.10">
    <property type="entry name" value="Anthranilate synthase"/>
    <property type="match status" value="1"/>
</dbReference>
<evidence type="ECO:0000313" key="8">
    <source>
        <dbReference type="Proteomes" id="UP001209553"/>
    </source>
</evidence>
<dbReference type="RefSeq" id="WP_262855447.1">
    <property type="nucleotide sequence ID" value="NZ_JAOPKZ010000006.1"/>
</dbReference>
<dbReference type="InterPro" id="IPR004561">
    <property type="entry name" value="IsoChor_synthase"/>
</dbReference>
<evidence type="ECO:0000256" key="4">
    <source>
        <dbReference type="ARBA" id="ARBA00023235"/>
    </source>
</evidence>
<dbReference type="NCBIfam" id="TIGR00543">
    <property type="entry name" value="isochor_syn"/>
    <property type="match status" value="1"/>
</dbReference>
<dbReference type="PANTHER" id="PTHR42839:SF1">
    <property type="entry name" value="ISOCHORISMATE SYNTHASE MENF"/>
    <property type="match status" value="1"/>
</dbReference>
<protein>
    <recommendedName>
        <fullName evidence="3">isochorismate synthase</fullName>
        <ecNumber evidence="3">5.4.4.2</ecNumber>
    </recommendedName>
    <alternativeName>
        <fullName evidence="5">Isochorismate mutase</fullName>
    </alternativeName>
</protein>
<dbReference type="InterPro" id="IPR015890">
    <property type="entry name" value="Chorismate_C"/>
</dbReference>
<reference evidence="7 8" key="1">
    <citation type="journal article" date="2023" name="Int. J. Syst. Evol. Microbiol.">
        <title>Streptococcus sciuri sp. nov., Staphylococcus marylandisciuri sp. nov. and Staphylococcus americanisciuri sp. nov., isolated from faeces of eastern grey squirrel (Sciurus carolinensis).</title>
        <authorList>
            <person name="Volokhov D.V."/>
            <person name="Zagorodnyaya T.A."/>
            <person name="Furtak V.A."/>
            <person name="Nattanmai G."/>
            <person name="Randall L."/>
            <person name="Jose S."/>
            <person name="Gao Y."/>
            <person name="Eisenberg T."/>
            <person name="Delmonte P."/>
            <person name="Blom J."/>
            <person name="Mitchell K.K."/>
        </authorList>
    </citation>
    <scope>NUCLEOTIDE SEQUENCE [LARGE SCALE GENOMIC DNA]</scope>
    <source>
        <strain evidence="7 8">SQ8-PEA</strain>
    </source>
</reference>
<keyword evidence="8" id="KW-1185">Reference proteome</keyword>
<proteinExistence type="inferred from homology"/>
<accession>A0ABT2QPY0</accession>
<evidence type="ECO:0000256" key="3">
    <source>
        <dbReference type="ARBA" id="ARBA00012824"/>
    </source>
</evidence>